<evidence type="ECO:0000259" key="1">
    <source>
        <dbReference type="Pfam" id="PF04909"/>
    </source>
</evidence>
<dbReference type="Proteomes" id="UP000799118">
    <property type="component" value="Unassembled WGS sequence"/>
</dbReference>
<feature type="domain" description="Amidohydrolase-related" evidence="1">
    <location>
        <begin position="20"/>
        <end position="86"/>
    </location>
</feature>
<reference evidence="2" key="1">
    <citation type="journal article" date="2019" name="Environ. Microbiol.">
        <title>Fungal ecological strategies reflected in gene transcription - a case study of two litter decomposers.</title>
        <authorList>
            <person name="Barbi F."/>
            <person name="Kohler A."/>
            <person name="Barry K."/>
            <person name="Baskaran P."/>
            <person name="Daum C."/>
            <person name="Fauchery L."/>
            <person name="Ihrmark K."/>
            <person name="Kuo A."/>
            <person name="LaButti K."/>
            <person name="Lipzen A."/>
            <person name="Morin E."/>
            <person name="Grigoriev I.V."/>
            <person name="Henrissat B."/>
            <person name="Lindahl B."/>
            <person name="Martin F."/>
        </authorList>
    </citation>
    <scope>NUCLEOTIDE SEQUENCE</scope>
    <source>
        <strain evidence="2">JB14</strain>
    </source>
</reference>
<proteinExistence type="predicted"/>
<accession>A0A6A4I9V9</accession>
<organism evidence="2 3">
    <name type="scientific">Gymnopus androsaceus JB14</name>
    <dbReference type="NCBI Taxonomy" id="1447944"/>
    <lineage>
        <taxon>Eukaryota</taxon>
        <taxon>Fungi</taxon>
        <taxon>Dikarya</taxon>
        <taxon>Basidiomycota</taxon>
        <taxon>Agaricomycotina</taxon>
        <taxon>Agaricomycetes</taxon>
        <taxon>Agaricomycetidae</taxon>
        <taxon>Agaricales</taxon>
        <taxon>Marasmiineae</taxon>
        <taxon>Omphalotaceae</taxon>
        <taxon>Gymnopus</taxon>
    </lineage>
</organism>
<keyword evidence="3" id="KW-1185">Reference proteome</keyword>
<name>A0A6A4I9V9_9AGAR</name>
<sequence length="91" mass="10838">MPMLLNVTSYFHTNIWETCSASFNPSLLEFHRKEIGLDRILYSIDYPFVQMEDGKAFLDELEEGHVLTREEMRQFARETAIELLKLNDYIY</sequence>
<dbReference type="GO" id="GO:0016787">
    <property type="term" value="F:hydrolase activity"/>
    <property type="evidence" value="ECO:0007669"/>
    <property type="project" value="InterPro"/>
</dbReference>
<dbReference type="InterPro" id="IPR006680">
    <property type="entry name" value="Amidohydro-rel"/>
</dbReference>
<dbReference type="SUPFAM" id="SSF51556">
    <property type="entry name" value="Metallo-dependent hydrolases"/>
    <property type="match status" value="1"/>
</dbReference>
<dbReference type="Gene3D" id="3.20.20.140">
    <property type="entry name" value="Metal-dependent hydrolases"/>
    <property type="match status" value="1"/>
</dbReference>
<dbReference type="EMBL" id="ML769396">
    <property type="protein sequence ID" value="KAE9407416.1"/>
    <property type="molecule type" value="Genomic_DNA"/>
</dbReference>
<gene>
    <name evidence="2" type="ORF">BT96DRAFT_914720</name>
</gene>
<evidence type="ECO:0000313" key="3">
    <source>
        <dbReference type="Proteomes" id="UP000799118"/>
    </source>
</evidence>
<protein>
    <recommendedName>
        <fullName evidence="1">Amidohydrolase-related domain-containing protein</fullName>
    </recommendedName>
</protein>
<dbReference type="AlphaFoldDB" id="A0A6A4I9V9"/>
<dbReference type="Pfam" id="PF04909">
    <property type="entry name" value="Amidohydro_2"/>
    <property type="match status" value="1"/>
</dbReference>
<dbReference type="OrthoDB" id="432010at2759"/>
<evidence type="ECO:0000313" key="2">
    <source>
        <dbReference type="EMBL" id="KAE9407416.1"/>
    </source>
</evidence>
<dbReference type="InterPro" id="IPR032466">
    <property type="entry name" value="Metal_Hydrolase"/>
</dbReference>